<comment type="caution">
    <text evidence="1">The sequence shown here is derived from an EMBL/GenBank/DDBJ whole genome shotgun (WGS) entry which is preliminary data.</text>
</comment>
<dbReference type="EMBL" id="JACVVK020000074">
    <property type="protein sequence ID" value="KAK7495578.1"/>
    <property type="molecule type" value="Genomic_DNA"/>
</dbReference>
<keyword evidence="2" id="KW-1185">Reference proteome</keyword>
<proteinExistence type="predicted"/>
<gene>
    <name evidence="1" type="ORF">BaRGS_00013276</name>
</gene>
<reference evidence="1 2" key="1">
    <citation type="journal article" date="2023" name="Sci. Data">
        <title>Genome assembly of the Korean intertidal mud-creeper Batillaria attramentaria.</title>
        <authorList>
            <person name="Patra A.K."/>
            <person name="Ho P.T."/>
            <person name="Jun S."/>
            <person name="Lee S.J."/>
            <person name="Kim Y."/>
            <person name="Won Y.J."/>
        </authorList>
    </citation>
    <scope>NUCLEOTIDE SEQUENCE [LARGE SCALE GENOMIC DNA]</scope>
    <source>
        <strain evidence="1">Wonlab-2016</strain>
    </source>
</reference>
<dbReference type="AlphaFoldDB" id="A0ABD0L7W9"/>
<dbReference type="Proteomes" id="UP001519460">
    <property type="component" value="Unassembled WGS sequence"/>
</dbReference>
<evidence type="ECO:0000313" key="1">
    <source>
        <dbReference type="EMBL" id="KAK7495578.1"/>
    </source>
</evidence>
<organism evidence="1 2">
    <name type="scientific">Batillaria attramentaria</name>
    <dbReference type="NCBI Taxonomy" id="370345"/>
    <lineage>
        <taxon>Eukaryota</taxon>
        <taxon>Metazoa</taxon>
        <taxon>Spiralia</taxon>
        <taxon>Lophotrochozoa</taxon>
        <taxon>Mollusca</taxon>
        <taxon>Gastropoda</taxon>
        <taxon>Caenogastropoda</taxon>
        <taxon>Sorbeoconcha</taxon>
        <taxon>Cerithioidea</taxon>
        <taxon>Batillariidae</taxon>
        <taxon>Batillaria</taxon>
    </lineage>
</organism>
<evidence type="ECO:0000313" key="2">
    <source>
        <dbReference type="Proteomes" id="UP001519460"/>
    </source>
</evidence>
<protein>
    <submittedName>
        <fullName evidence="1">Uncharacterized protein</fullName>
    </submittedName>
</protein>
<name>A0ABD0L7W9_9CAEN</name>
<accession>A0ABD0L7W9</accession>
<sequence>MAERVQMGKGVEGLYANAPETRRSTSRSPFLPILYSCNAAPNRQTVRPPDIRENMKRTDFIQPEPHNQTPSSKNPSKFTIPTTARLTSSYGYPPSATPLHGHSLHFRPLRHLVVVVISKPGTTVVCCGVRSRGNRRLLASAVVDVVVRRRGADEPTSIVAC</sequence>